<evidence type="ECO:0000259" key="9">
    <source>
        <dbReference type="PROSITE" id="PS51233"/>
    </source>
</evidence>
<dbReference type="Pfam" id="PF25962">
    <property type="entry name" value="TIL_OTOGL_Mucin"/>
    <property type="match status" value="1"/>
</dbReference>
<evidence type="ECO:0000256" key="7">
    <source>
        <dbReference type="ARBA" id="ARBA00023180"/>
    </source>
</evidence>
<feature type="compositionally biased region" description="Low complexity" evidence="8">
    <location>
        <begin position="1408"/>
        <end position="1507"/>
    </location>
</feature>
<dbReference type="PROSITE" id="PS51233">
    <property type="entry name" value="VWFD"/>
    <property type="match status" value="3"/>
</dbReference>
<dbReference type="SMART" id="SM00215">
    <property type="entry name" value="VWC_out"/>
    <property type="match status" value="2"/>
</dbReference>
<dbReference type="Pfam" id="PF08742">
    <property type="entry name" value="C8"/>
    <property type="match status" value="3"/>
</dbReference>
<dbReference type="GO" id="GO:0005615">
    <property type="term" value="C:extracellular space"/>
    <property type="evidence" value="ECO:0007669"/>
    <property type="project" value="TreeGrafter"/>
</dbReference>
<reference evidence="10" key="3">
    <citation type="submission" date="2025-09" db="UniProtKB">
        <authorList>
            <consortium name="Ensembl"/>
        </authorList>
    </citation>
    <scope>IDENTIFICATION</scope>
</reference>
<proteinExistence type="predicted"/>
<dbReference type="InterPro" id="IPR025155">
    <property type="entry name" value="WxxW_domain"/>
</dbReference>
<feature type="domain" description="VWFD" evidence="9">
    <location>
        <begin position="21"/>
        <end position="195"/>
    </location>
</feature>
<name>A0AAY4DFR9_9TELE</name>
<dbReference type="Pfam" id="PF00094">
    <property type="entry name" value="VWD"/>
    <property type="match status" value="3"/>
</dbReference>
<dbReference type="InterPro" id="IPR002919">
    <property type="entry name" value="TIL_dom"/>
</dbReference>
<dbReference type="Ensembl" id="ENSDCDT00010053164.1">
    <property type="protein sequence ID" value="ENSDCDP00010043111.1"/>
    <property type="gene ID" value="ENSDCDG00010026965.1"/>
</dbReference>
<dbReference type="SMART" id="SM00216">
    <property type="entry name" value="VWD"/>
    <property type="match status" value="3"/>
</dbReference>
<evidence type="ECO:0000256" key="8">
    <source>
        <dbReference type="SAM" id="MobiDB-lite"/>
    </source>
</evidence>
<dbReference type="GO" id="GO:0031012">
    <property type="term" value="C:extracellular matrix"/>
    <property type="evidence" value="ECO:0007669"/>
    <property type="project" value="TreeGrafter"/>
</dbReference>
<evidence type="ECO:0000313" key="11">
    <source>
        <dbReference type="Proteomes" id="UP000694580"/>
    </source>
</evidence>
<dbReference type="Proteomes" id="UP000694580">
    <property type="component" value="Chromosome 17"/>
</dbReference>
<organism evidence="10 11">
    <name type="scientific">Denticeps clupeoides</name>
    <name type="common">denticle herring</name>
    <dbReference type="NCBI Taxonomy" id="299321"/>
    <lineage>
        <taxon>Eukaryota</taxon>
        <taxon>Metazoa</taxon>
        <taxon>Chordata</taxon>
        <taxon>Craniata</taxon>
        <taxon>Vertebrata</taxon>
        <taxon>Euteleostomi</taxon>
        <taxon>Actinopterygii</taxon>
        <taxon>Neopterygii</taxon>
        <taxon>Teleostei</taxon>
        <taxon>Clupei</taxon>
        <taxon>Clupeiformes</taxon>
        <taxon>Denticipitoidei</taxon>
        <taxon>Denticipitidae</taxon>
        <taxon>Denticeps</taxon>
    </lineage>
</organism>
<accession>A0AAY4DFR9</accession>
<keyword evidence="5" id="KW-0186">Copper</keyword>
<dbReference type="FunFam" id="2.10.25.10:FF:000153">
    <property type="entry name" value="MUC5B isoform 1"/>
    <property type="match status" value="1"/>
</dbReference>
<dbReference type="FunFam" id="2.10.25.10:FF:000674">
    <property type="entry name" value="Mucin-2"/>
    <property type="match status" value="1"/>
</dbReference>
<reference evidence="10 11" key="1">
    <citation type="submission" date="2020-06" db="EMBL/GenBank/DDBJ databases">
        <authorList>
            <consortium name="Wellcome Sanger Institute Data Sharing"/>
        </authorList>
    </citation>
    <scope>NUCLEOTIDE SEQUENCE [LARGE SCALE GENOMIC DNA]</scope>
</reference>
<dbReference type="InterPro" id="IPR014853">
    <property type="entry name" value="VWF/SSPO/ZAN-like_Cys-rich_dom"/>
</dbReference>
<dbReference type="PANTHER" id="PTHR11339">
    <property type="entry name" value="EXTRACELLULAR MATRIX GLYCOPROTEIN RELATED"/>
    <property type="match status" value="1"/>
</dbReference>
<gene>
    <name evidence="10" type="primary">VWF</name>
</gene>
<feature type="compositionally biased region" description="Polar residues" evidence="8">
    <location>
        <begin position="1631"/>
        <end position="1647"/>
    </location>
</feature>
<dbReference type="Gene3D" id="2.10.25.10">
    <property type="entry name" value="Laminin"/>
    <property type="match status" value="2"/>
</dbReference>
<dbReference type="InterPro" id="IPR001007">
    <property type="entry name" value="VWF_dom"/>
</dbReference>
<dbReference type="InterPro" id="IPR050780">
    <property type="entry name" value="Mucin_vWF_Thrombospondin_sf"/>
</dbReference>
<dbReference type="InterPro" id="IPR036084">
    <property type="entry name" value="Ser_inhib-like_sf"/>
</dbReference>
<feature type="compositionally biased region" description="Low complexity" evidence="8">
    <location>
        <begin position="1525"/>
        <end position="1629"/>
    </location>
</feature>
<keyword evidence="2" id="KW-0964">Secreted</keyword>
<feature type="compositionally biased region" description="Low complexity" evidence="8">
    <location>
        <begin position="1312"/>
        <end position="1397"/>
    </location>
</feature>
<feature type="domain" description="VWFD" evidence="9">
    <location>
        <begin position="378"/>
        <end position="550"/>
    </location>
</feature>
<dbReference type="InterPro" id="IPR001846">
    <property type="entry name" value="VWF_type-D"/>
</dbReference>
<sequence>PIRPLQHQPALLFALSLHVGNICSMWGKYHFKTFDGDVYQFPGMCEYNLVSDCHSSFQDFSVHVKKTFANGHISVSRVFVTIKDLVIDLRKDLVLVGGELVAVPYHVSGVLVERNTIYTKLSYKLGFSVTWNKEEAVMVELDSKYANRTCGLCGDFNGVPVFDEFISQGEIVQITISAIEYGNKHKIHNPNEDCEDPYEEEQEDLSFHIESCGQLLQSGDWASCAGVLSPEPYIKACAIDKCQQQPGDTMDESSICATLAEYSRQCSHATGIPPNWRNASFCGKCPFNMVYLESGSPCMDTCSHTESNSLCEDHNVDGCFCPDGTVFDDLSKKGCIPKEQCQCKHDKIYNVGEVLLTDTEECLCHEGKWSCKSLSTPASCAVEEGSHFTTYDGKTYSFHGNCYYVLSKDCMGSKFSILGQLIPCSSQEWDTCLKTVVVRMHGDKRNVSADGKVIHNAAVNLPYSTADFTVFQPSSFHIVLQTHFGLQLQIQLVPVMQVYITLEHSFKTLTCGLCGNYNMVLFDDLMSPQGVVESTAASFGNSWRAQASCPDSLDRLGDPCSLSNFAEHWCSLLKNTESVFSKCHAAVNPDIHYKRCKYASCSCEKSEDCMCAVVSSYVRACSAKGVFLPGWRTTVCNDCPASQTFSYRLQNCQHTCRSLSLDRQSCSTDFLPVEGCSCPDDLYLDDSGTCFPSECVSGCQCPAGLLDDGRGHCVKDYDCPCQHDGHFYKAGSKILIQCNTCTCKRGRWSCTNIECPRTCTIYGSGHYKTFDGMQFDFSGECTYVAVKDECGRNSSNFYVITENVPCGTTGTTCSKTVKIVLGRKELTLTDNTYVEKDLPSGPDIKYRVRSVGLYLVIESNIGVAAFWDRRTTVRIILQPQHMGNVCGLCGNFNGNGMDDFTTHSQLQVSDVLEFANSWKVFSGCPDAESNFNPCSERPNRQTWAKMQCSIIIGDTFKTCHKKVPPIPYFENCVQDACACDSGGDCECFCTAVAAYAQACNEANVCVTWRTPDICPVFCDFYNAPYECKWHYSPCHTPCYKTCLNPMGNCNSTLPNLEGCYPVCPDDKPIFDEKTQTCVEECNNTCIINGIEYEPGENVPTDKLWCCVYNDTEYGENEVIYNVTDNMGMCYYAICINETVMNTSEICSTTTPQPLTSTSAMASTSSVTPTIPEISIITTTTTEETTSQTSSVISTPITIITTPCIPWCEWSKWYNVDNPASKNDDNETYSNIKAHGEDICTKPEEIKCRAAMEPSISFEDFISETQQVVVCNVSLGLLCEKNKQTRPPKKCFDYEIQVYCCYPCGPEGTSTGPPTEQPSTEKTTTPTITPGVVETTTSPPGTSSTEIPATTRPPTESPSTEKTTMPTITPGEEETTTNPPGTSSTEIPTTTRPPTESPVTKETSTITGSPVVEETTTSPPGTSSTEIPATTRPPTESPSTEKTTTPTITPGVVETTTSPPETSSTEIPATTRPPTEPPSTEKTTTPTITPGVVETTTGPPGTSSTEIPATTRPPTESPSTAKTTMPTITPGVVETTTGPPGTSSTEIPATTRPPTEPPSTEKTTTPTITPGVVETTTNPPGTSSTEIPTTTRPPTESPSTEKTTTPTITPGVVETTTSPPETSSTEIPATTRPPTESPVTKETSTITGSPVVEE</sequence>
<dbReference type="InterPro" id="IPR058753">
    <property type="entry name" value="TIL_OTOGL_Mucin"/>
</dbReference>
<evidence type="ECO:0000256" key="6">
    <source>
        <dbReference type="ARBA" id="ARBA00023157"/>
    </source>
</evidence>
<protein>
    <recommendedName>
        <fullName evidence="9">VWFD domain-containing protein</fullName>
    </recommendedName>
</protein>
<feature type="domain" description="VWFD" evidence="9">
    <location>
        <begin position="757"/>
        <end position="925"/>
    </location>
</feature>
<dbReference type="CDD" id="cd19941">
    <property type="entry name" value="TIL"/>
    <property type="match status" value="2"/>
</dbReference>
<keyword evidence="4" id="KW-0677">Repeat</keyword>
<keyword evidence="11" id="KW-1185">Reference proteome</keyword>
<dbReference type="GeneTree" id="ENSGT00940000164871"/>
<keyword evidence="7" id="KW-0325">Glycoprotein</keyword>
<feature type="compositionally biased region" description="Polar residues" evidence="8">
    <location>
        <begin position="1511"/>
        <end position="1524"/>
    </location>
</feature>
<keyword evidence="6" id="KW-1015">Disulfide bond</keyword>
<keyword evidence="3" id="KW-0732">Signal</keyword>
<feature type="region of interest" description="Disordered" evidence="8">
    <location>
        <begin position="1308"/>
        <end position="1653"/>
    </location>
</feature>
<comment type="subcellular location">
    <subcellularLocation>
        <location evidence="1">Secreted</location>
    </subcellularLocation>
</comment>
<reference evidence="10" key="2">
    <citation type="submission" date="2025-08" db="UniProtKB">
        <authorList>
            <consortium name="Ensembl"/>
        </authorList>
    </citation>
    <scope>IDENTIFICATION</scope>
</reference>
<dbReference type="SMART" id="SM00832">
    <property type="entry name" value="C8"/>
    <property type="match status" value="3"/>
</dbReference>
<evidence type="ECO:0000256" key="1">
    <source>
        <dbReference type="ARBA" id="ARBA00004613"/>
    </source>
</evidence>
<evidence type="ECO:0000256" key="4">
    <source>
        <dbReference type="ARBA" id="ARBA00022737"/>
    </source>
</evidence>
<evidence type="ECO:0000256" key="5">
    <source>
        <dbReference type="ARBA" id="ARBA00023008"/>
    </source>
</evidence>
<dbReference type="Pfam" id="PF23244">
    <property type="entry name" value="VWF"/>
    <property type="match status" value="1"/>
</dbReference>
<dbReference type="Pfam" id="PF13330">
    <property type="entry name" value="Mucin2_WxxW"/>
    <property type="match status" value="1"/>
</dbReference>
<evidence type="ECO:0000256" key="3">
    <source>
        <dbReference type="ARBA" id="ARBA00022729"/>
    </source>
</evidence>
<evidence type="ECO:0000313" key="10">
    <source>
        <dbReference type="Ensembl" id="ENSDCDP00010043111.1"/>
    </source>
</evidence>
<dbReference type="PANTHER" id="PTHR11339:SF371">
    <property type="entry name" value="MUCIN-2"/>
    <property type="match status" value="1"/>
</dbReference>
<dbReference type="Pfam" id="PF01826">
    <property type="entry name" value="TIL"/>
    <property type="match status" value="2"/>
</dbReference>
<dbReference type="PRINTS" id="PR01217">
    <property type="entry name" value="PRICHEXTENSN"/>
</dbReference>
<dbReference type="SUPFAM" id="SSF57603">
    <property type="entry name" value="FnI-like domain"/>
    <property type="match status" value="1"/>
</dbReference>
<evidence type="ECO:0000256" key="2">
    <source>
        <dbReference type="ARBA" id="ARBA00022525"/>
    </source>
</evidence>
<dbReference type="SUPFAM" id="SSF57567">
    <property type="entry name" value="Serine protease inhibitors"/>
    <property type="match status" value="2"/>
</dbReference>